<gene>
    <name evidence="1" type="ORF">R1flu_029120</name>
</gene>
<comment type="caution">
    <text evidence="1">The sequence shown here is derived from an EMBL/GenBank/DDBJ whole genome shotgun (WGS) entry which is preliminary data.</text>
</comment>
<dbReference type="AlphaFoldDB" id="A0ABD1XNM0"/>
<sequence>MVVVVELLLKLLKGESGGGEEHYQSRVSCTNVLAGHGGCTSLEARVVGKRESVIIEETRDTRREARVVEVGE</sequence>
<evidence type="ECO:0000313" key="2">
    <source>
        <dbReference type="Proteomes" id="UP001605036"/>
    </source>
</evidence>
<name>A0ABD1XNM0_9MARC</name>
<organism evidence="1 2">
    <name type="scientific">Riccia fluitans</name>
    <dbReference type="NCBI Taxonomy" id="41844"/>
    <lineage>
        <taxon>Eukaryota</taxon>
        <taxon>Viridiplantae</taxon>
        <taxon>Streptophyta</taxon>
        <taxon>Embryophyta</taxon>
        <taxon>Marchantiophyta</taxon>
        <taxon>Marchantiopsida</taxon>
        <taxon>Marchantiidae</taxon>
        <taxon>Marchantiales</taxon>
        <taxon>Ricciaceae</taxon>
        <taxon>Riccia</taxon>
    </lineage>
</organism>
<reference evidence="1 2" key="1">
    <citation type="submission" date="2024-09" db="EMBL/GenBank/DDBJ databases">
        <title>Chromosome-scale assembly of Riccia fluitans.</title>
        <authorList>
            <person name="Paukszto L."/>
            <person name="Sawicki J."/>
            <person name="Karawczyk K."/>
            <person name="Piernik-Szablinska J."/>
            <person name="Szczecinska M."/>
            <person name="Mazdziarz M."/>
        </authorList>
    </citation>
    <scope>NUCLEOTIDE SEQUENCE [LARGE SCALE GENOMIC DNA]</scope>
    <source>
        <strain evidence="1">Rf_01</strain>
        <tissue evidence="1">Aerial parts of the thallus</tissue>
    </source>
</reference>
<proteinExistence type="predicted"/>
<dbReference type="EMBL" id="JBHFFA010000008">
    <property type="protein sequence ID" value="KAL2610547.1"/>
    <property type="molecule type" value="Genomic_DNA"/>
</dbReference>
<dbReference type="Proteomes" id="UP001605036">
    <property type="component" value="Unassembled WGS sequence"/>
</dbReference>
<accession>A0ABD1XNM0</accession>
<protein>
    <submittedName>
        <fullName evidence="1">Uncharacterized protein</fullName>
    </submittedName>
</protein>
<evidence type="ECO:0000313" key="1">
    <source>
        <dbReference type="EMBL" id="KAL2610547.1"/>
    </source>
</evidence>
<keyword evidence="2" id="KW-1185">Reference proteome</keyword>